<dbReference type="AlphaFoldDB" id="A0ABC9C0F8"/>
<gene>
    <name evidence="11" type="ORF">URODEC1_LOCUS70955</name>
</gene>
<feature type="compositionally biased region" description="Low complexity" evidence="8">
    <location>
        <begin position="80"/>
        <end position="108"/>
    </location>
</feature>
<feature type="domain" description="FH2" evidence="10">
    <location>
        <begin position="470"/>
        <end position="890"/>
    </location>
</feature>
<dbReference type="PROSITE" id="PS51444">
    <property type="entry name" value="FH2"/>
    <property type="match status" value="1"/>
</dbReference>
<accession>A0ABC9C0F8</accession>
<name>A0ABC9C0F8_9POAL</name>
<feature type="compositionally biased region" description="Polar residues" evidence="8">
    <location>
        <begin position="347"/>
        <end position="362"/>
    </location>
</feature>
<feature type="compositionally biased region" description="Low complexity" evidence="8">
    <location>
        <begin position="301"/>
        <end position="313"/>
    </location>
</feature>
<sequence>MGLAMKCVLLLITTSSIVLILLNFQVLEGALRLPSHEGSDGEVRVVAVVTCDVGSGFVSRFRMLIGLDHRRPRHRRHRPNAAALAPAPAPATSPHEARASAPEPASSPLPHTSHSRVPLKTRSHIAPVRSAARKLGGGGHTRLPKPAIVALAVVGACLLVLGIAIAAVSLRRSRKLQKKPFKLLFHGTRAHRSPCSTMKVSSHPSPDTLFLSSAVPCQEDYPILKESSESKSLSTPSKNGELTLIDYTVKTNDSLQSDEADSFHSVACSRSSGGSIAESPLQICDKTITDPSPSSPRPDDSPSGSSYQSLSPDFRSHFSPKTPISTASDHTHVSNTFCHPPGKQDYQETAETANTSGSTAQPESPRVEQGNSNRYMDRCPGCKSTSNATETTPSKTNTVFSVPNVKFNLDSKETSRSLAEGAEFKASSAICVLKSPPPPPPPPNTPPSSRKGQNSAQPPRPPPLPVQVQVGKDGLPLPRLKPLHWDKVRAAPNRAMVWNDIQSSSFEFEFDEQTIKSLFAYNFQGPVKTDDANNKTLSTNKHVIEHHKLQNTTILLKTLNASTEQVCISITEGTGLSVQQLEALVKMKPSEEEEKKLLDYDGDINMLDPAENFVKVLLTIPMAFSRIEVMLYKETFDDEVAHLRMSFALIKGACSELRSSKLFFRLLEAILKTGNRMNAGTIRGGASAFKLDALLKLSDIRGADGKTTLLHFVVHEMVRSQGLKASDKIHGTPGPCQATATGREDYLEMGTEFVSELSNELGNVKKVASIDLDTLNSSISNLSHGLARLSRLVQKELTCNDRNQNFLHCMRSFQTHAENTMQELKVAEANVIQQVRELTEYYHGEVGKNESNLLHIFIIMRDFLGLLDRVCREMRGSKHIQHQNIVLPLR</sequence>
<dbReference type="Pfam" id="PF02181">
    <property type="entry name" value="FH2"/>
    <property type="match status" value="1"/>
</dbReference>
<dbReference type="SMART" id="SM00498">
    <property type="entry name" value="FH2"/>
    <property type="match status" value="1"/>
</dbReference>
<feature type="compositionally biased region" description="Polar residues" evidence="8">
    <location>
        <begin position="322"/>
        <end position="337"/>
    </location>
</feature>
<evidence type="ECO:0000256" key="8">
    <source>
        <dbReference type="SAM" id="MobiDB-lite"/>
    </source>
</evidence>
<feature type="transmembrane region" description="Helical" evidence="9">
    <location>
        <begin position="148"/>
        <end position="170"/>
    </location>
</feature>
<organism evidence="11 12">
    <name type="scientific">Urochloa decumbens</name>
    <dbReference type="NCBI Taxonomy" id="240449"/>
    <lineage>
        <taxon>Eukaryota</taxon>
        <taxon>Viridiplantae</taxon>
        <taxon>Streptophyta</taxon>
        <taxon>Embryophyta</taxon>
        <taxon>Tracheophyta</taxon>
        <taxon>Spermatophyta</taxon>
        <taxon>Magnoliopsida</taxon>
        <taxon>Liliopsida</taxon>
        <taxon>Poales</taxon>
        <taxon>Poaceae</taxon>
        <taxon>PACMAD clade</taxon>
        <taxon>Panicoideae</taxon>
        <taxon>Panicodae</taxon>
        <taxon>Paniceae</taxon>
        <taxon>Melinidinae</taxon>
        <taxon>Urochloa</taxon>
    </lineage>
</organism>
<dbReference type="InterPro" id="IPR042201">
    <property type="entry name" value="FH2_Formin_sf"/>
</dbReference>
<proteinExistence type="inferred from homology"/>
<evidence type="ECO:0000256" key="5">
    <source>
        <dbReference type="ARBA" id="ARBA00023136"/>
    </source>
</evidence>
<evidence type="ECO:0000256" key="2">
    <source>
        <dbReference type="ARBA" id="ARBA00022692"/>
    </source>
</evidence>
<evidence type="ECO:0000313" key="12">
    <source>
        <dbReference type="Proteomes" id="UP001497457"/>
    </source>
</evidence>
<dbReference type="EMBL" id="OZ075138">
    <property type="protein sequence ID" value="CAL5012627.1"/>
    <property type="molecule type" value="Genomic_DNA"/>
</dbReference>
<feature type="transmembrane region" description="Helical" evidence="9">
    <location>
        <begin position="45"/>
        <end position="65"/>
    </location>
</feature>
<keyword evidence="3" id="KW-0732">Signal</keyword>
<evidence type="ECO:0000259" key="10">
    <source>
        <dbReference type="PROSITE" id="PS51444"/>
    </source>
</evidence>
<reference evidence="11 12" key="2">
    <citation type="submission" date="2024-10" db="EMBL/GenBank/DDBJ databases">
        <authorList>
            <person name="Ryan C."/>
        </authorList>
    </citation>
    <scope>NUCLEOTIDE SEQUENCE [LARGE SCALE GENOMIC DNA]</scope>
</reference>
<keyword evidence="4 9" id="KW-1133">Transmembrane helix</keyword>
<dbReference type="InterPro" id="IPR027643">
    <property type="entry name" value="Formin-like_plant"/>
</dbReference>
<evidence type="ECO:0000256" key="7">
    <source>
        <dbReference type="RuleBase" id="RU361260"/>
    </source>
</evidence>
<keyword evidence="5 9" id="KW-0472">Membrane</keyword>
<evidence type="ECO:0000256" key="9">
    <source>
        <dbReference type="SAM" id="Phobius"/>
    </source>
</evidence>
<feature type="region of interest" description="Disordered" evidence="8">
    <location>
        <begin position="72"/>
        <end position="120"/>
    </location>
</feature>
<dbReference type="Proteomes" id="UP001497457">
    <property type="component" value="Chromosome 28b"/>
</dbReference>
<dbReference type="InterPro" id="IPR015425">
    <property type="entry name" value="FH2_Formin"/>
</dbReference>
<comment type="similarity">
    <text evidence="6">Belongs to the formin-like family. Class-I subfamily.</text>
</comment>
<evidence type="ECO:0000256" key="1">
    <source>
        <dbReference type="ARBA" id="ARBA00004167"/>
    </source>
</evidence>
<dbReference type="Gene3D" id="1.20.58.2220">
    <property type="entry name" value="Formin, FH2 domain"/>
    <property type="match status" value="1"/>
</dbReference>
<feature type="compositionally biased region" description="Pro residues" evidence="8">
    <location>
        <begin position="435"/>
        <end position="446"/>
    </location>
</feature>
<evidence type="ECO:0000256" key="3">
    <source>
        <dbReference type="ARBA" id="ARBA00022729"/>
    </source>
</evidence>
<dbReference type="SUPFAM" id="SSF101447">
    <property type="entry name" value="Formin homology 2 domain (FH2 domain)"/>
    <property type="match status" value="1"/>
</dbReference>
<feature type="compositionally biased region" description="Polar residues" evidence="8">
    <location>
        <begin position="383"/>
        <end position="398"/>
    </location>
</feature>
<dbReference type="PANTHER" id="PTHR23213:SF177">
    <property type="entry name" value="FORMIN-LIKE PROTEIN 11"/>
    <property type="match status" value="1"/>
</dbReference>
<evidence type="ECO:0000256" key="6">
    <source>
        <dbReference type="ARBA" id="ARBA00025793"/>
    </source>
</evidence>
<evidence type="ECO:0000256" key="4">
    <source>
        <dbReference type="ARBA" id="ARBA00022989"/>
    </source>
</evidence>
<feature type="region of interest" description="Disordered" evidence="8">
    <location>
        <begin position="285"/>
        <end position="398"/>
    </location>
</feature>
<comment type="subcellular location">
    <subcellularLocation>
        <location evidence="1">Membrane</location>
        <topology evidence="1">Single-pass membrane protein</topology>
    </subcellularLocation>
</comment>
<keyword evidence="12" id="KW-1185">Reference proteome</keyword>
<reference evidence="12" key="1">
    <citation type="submission" date="2024-06" db="EMBL/GenBank/DDBJ databases">
        <authorList>
            <person name="Ryan C."/>
        </authorList>
    </citation>
    <scope>NUCLEOTIDE SEQUENCE [LARGE SCALE GENOMIC DNA]</scope>
</reference>
<evidence type="ECO:0000313" key="11">
    <source>
        <dbReference type="EMBL" id="CAL5012627.1"/>
    </source>
</evidence>
<keyword evidence="2 9" id="KW-0812">Transmembrane</keyword>
<dbReference type="GO" id="GO:0016020">
    <property type="term" value="C:membrane"/>
    <property type="evidence" value="ECO:0007669"/>
    <property type="project" value="UniProtKB-SubCell"/>
</dbReference>
<protein>
    <recommendedName>
        <fullName evidence="7">Formin-like protein</fullName>
    </recommendedName>
</protein>
<feature type="region of interest" description="Disordered" evidence="8">
    <location>
        <begin position="431"/>
        <end position="465"/>
    </location>
</feature>
<dbReference type="PANTHER" id="PTHR23213">
    <property type="entry name" value="FORMIN-RELATED"/>
    <property type="match status" value="1"/>
</dbReference>